<dbReference type="EMBL" id="CAJNOL010005456">
    <property type="protein sequence ID" value="CAF1605416.1"/>
    <property type="molecule type" value="Genomic_DNA"/>
</dbReference>
<evidence type="ECO:0000256" key="1">
    <source>
        <dbReference type="SAM" id="Phobius"/>
    </source>
</evidence>
<name>A0A816B9F3_9BILA</name>
<keyword evidence="1" id="KW-1133">Transmembrane helix</keyword>
<evidence type="ECO:0000313" key="3">
    <source>
        <dbReference type="Proteomes" id="UP000663870"/>
    </source>
</evidence>
<keyword evidence="1" id="KW-0812">Transmembrane</keyword>
<keyword evidence="1" id="KW-0472">Membrane</keyword>
<feature type="transmembrane region" description="Helical" evidence="1">
    <location>
        <begin position="38"/>
        <end position="59"/>
    </location>
</feature>
<feature type="transmembrane region" description="Helical" evidence="1">
    <location>
        <begin position="154"/>
        <end position="177"/>
    </location>
</feature>
<comment type="caution">
    <text evidence="2">The sequence shown here is derived from an EMBL/GenBank/DDBJ whole genome shotgun (WGS) entry which is preliminary data.</text>
</comment>
<organism evidence="2 3">
    <name type="scientific">Rotaria sordida</name>
    <dbReference type="NCBI Taxonomy" id="392033"/>
    <lineage>
        <taxon>Eukaryota</taxon>
        <taxon>Metazoa</taxon>
        <taxon>Spiralia</taxon>
        <taxon>Gnathifera</taxon>
        <taxon>Rotifera</taxon>
        <taxon>Eurotatoria</taxon>
        <taxon>Bdelloidea</taxon>
        <taxon>Philodinida</taxon>
        <taxon>Philodinidae</taxon>
        <taxon>Rotaria</taxon>
    </lineage>
</organism>
<sequence>MQGGQTNEKMVTVDVPNIAVPIKLALLKDHQIQRTRRTFSVILGVLIGLGVFATIVSFYGSNNDICLLTPRRVPKTIEYLMSIIFCIFGFHVAHRYSTIGLRVFLEFAWLIIFELVIDGIMIIVFFHIGATASHARNSNVYRQSEARISYTSPNAFLCALIYIFDFIFDIIIVRLAFKLAKLIEIRKSSIIQQI</sequence>
<dbReference type="AlphaFoldDB" id="A0A816B9F3"/>
<proteinExistence type="predicted"/>
<feature type="transmembrane region" description="Helical" evidence="1">
    <location>
        <begin position="79"/>
        <end position="96"/>
    </location>
</feature>
<reference evidence="2" key="1">
    <citation type="submission" date="2021-02" db="EMBL/GenBank/DDBJ databases">
        <authorList>
            <person name="Nowell W R."/>
        </authorList>
    </citation>
    <scope>NUCLEOTIDE SEQUENCE</scope>
</reference>
<protein>
    <submittedName>
        <fullName evidence="2">Uncharacterized protein</fullName>
    </submittedName>
</protein>
<gene>
    <name evidence="2" type="ORF">JXQ802_LOCUS48788</name>
</gene>
<accession>A0A816B9F3</accession>
<dbReference type="Proteomes" id="UP000663870">
    <property type="component" value="Unassembled WGS sequence"/>
</dbReference>
<keyword evidence="3" id="KW-1185">Reference proteome</keyword>
<evidence type="ECO:0000313" key="2">
    <source>
        <dbReference type="EMBL" id="CAF1605416.1"/>
    </source>
</evidence>
<feature type="transmembrane region" description="Helical" evidence="1">
    <location>
        <begin position="108"/>
        <end position="134"/>
    </location>
</feature>